<dbReference type="EMBL" id="HBIR01019312">
    <property type="protein sequence ID" value="CAE0544936.1"/>
    <property type="molecule type" value="Transcribed_RNA"/>
</dbReference>
<protein>
    <submittedName>
        <fullName evidence="1">Uncharacterized protein</fullName>
    </submittedName>
</protein>
<dbReference type="AlphaFoldDB" id="A0A7S3S5Q6"/>
<reference evidence="1" key="1">
    <citation type="submission" date="2021-01" db="EMBL/GenBank/DDBJ databases">
        <authorList>
            <person name="Corre E."/>
            <person name="Pelletier E."/>
            <person name="Niang G."/>
            <person name="Scheremetjew M."/>
            <person name="Finn R."/>
            <person name="Kale V."/>
            <person name="Holt S."/>
            <person name="Cochrane G."/>
            <person name="Meng A."/>
            <person name="Brown T."/>
            <person name="Cohen L."/>
        </authorList>
    </citation>
    <scope>NUCLEOTIDE SEQUENCE</scope>
    <source>
        <strain evidence="1">379</strain>
    </source>
</reference>
<evidence type="ECO:0000313" key="1">
    <source>
        <dbReference type="EMBL" id="CAE0544936.1"/>
    </source>
</evidence>
<accession>A0A7S3S5Q6</accession>
<dbReference type="InterPro" id="IPR015424">
    <property type="entry name" value="PyrdxlP-dep_Trfase"/>
</dbReference>
<organism evidence="1">
    <name type="scientific">Emiliania huxleyi</name>
    <name type="common">Coccolithophore</name>
    <name type="synonym">Pontosphaera huxleyi</name>
    <dbReference type="NCBI Taxonomy" id="2903"/>
    <lineage>
        <taxon>Eukaryota</taxon>
        <taxon>Haptista</taxon>
        <taxon>Haptophyta</taxon>
        <taxon>Prymnesiophyceae</taxon>
        <taxon>Isochrysidales</taxon>
        <taxon>Noelaerhabdaceae</taxon>
        <taxon>Emiliania</taxon>
    </lineage>
</organism>
<dbReference type="SUPFAM" id="SSF53383">
    <property type="entry name" value="PLP-dependent transferases"/>
    <property type="match status" value="1"/>
</dbReference>
<dbReference type="Gene3D" id="3.90.1150.10">
    <property type="entry name" value="Aspartate Aminotransferase, domain 1"/>
    <property type="match status" value="1"/>
</dbReference>
<name>A0A7S3S5Q6_EMIHU</name>
<dbReference type="InterPro" id="IPR015422">
    <property type="entry name" value="PyrdxlP-dep_Trfase_small"/>
</dbReference>
<gene>
    <name evidence="1" type="ORF">EHUX00137_LOCUS14610</name>
</gene>
<proteinExistence type="predicted"/>
<sequence>MLLGSPTVTREAAVWRRRLGGNPFTVAPYALSCRAAFRAHRGSFDARWRRLQQLAPLLSSTAAEEGGSLRFVPEAPTCCQAHVYLRGDAAALDAARDAVLRERGVRVYSRLRGAAVGPEADECYFELTLGPRHLEVADAVYVGAWRAFFAALAGPQPGGRKGVGDAEPQS</sequence>